<organism evidence="2 3">
    <name type="scientific">Aquimarina spongiae</name>
    <dbReference type="NCBI Taxonomy" id="570521"/>
    <lineage>
        <taxon>Bacteria</taxon>
        <taxon>Pseudomonadati</taxon>
        <taxon>Bacteroidota</taxon>
        <taxon>Flavobacteriia</taxon>
        <taxon>Flavobacteriales</taxon>
        <taxon>Flavobacteriaceae</taxon>
        <taxon>Aquimarina</taxon>
    </lineage>
</organism>
<keyword evidence="3" id="KW-1185">Reference proteome</keyword>
<accession>A0A1M6J205</accession>
<evidence type="ECO:0000313" key="2">
    <source>
        <dbReference type="EMBL" id="SHJ40682.1"/>
    </source>
</evidence>
<feature type="region of interest" description="Disordered" evidence="1">
    <location>
        <begin position="209"/>
        <end position="278"/>
    </location>
</feature>
<evidence type="ECO:0000313" key="3">
    <source>
        <dbReference type="Proteomes" id="UP000184432"/>
    </source>
</evidence>
<reference evidence="3" key="1">
    <citation type="submission" date="2016-11" db="EMBL/GenBank/DDBJ databases">
        <authorList>
            <person name="Varghese N."/>
            <person name="Submissions S."/>
        </authorList>
    </citation>
    <scope>NUCLEOTIDE SEQUENCE [LARGE SCALE GENOMIC DNA]</scope>
    <source>
        <strain evidence="3">DSM 22623</strain>
    </source>
</reference>
<evidence type="ECO:0000256" key="1">
    <source>
        <dbReference type="SAM" id="MobiDB-lite"/>
    </source>
</evidence>
<dbReference type="Proteomes" id="UP000184432">
    <property type="component" value="Unassembled WGS sequence"/>
</dbReference>
<protein>
    <submittedName>
        <fullName evidence="2">Uncharacterized protein</fullName>
    </submittedName>
</protein>
<sequence>MKKLKEIFDAIFRRRRNRNNNVNVQNNDNMDVLNNIPDLDQAFTNRQNPNLYLSTRTDLTRNSMLMPSAPAAGSDREEALDQTNIENRDNIHAALREVEQGGEDMMKVKRELLKEEGKSFFFRNAAKVKDLKAQKTELEQKNNDGEIADFVVVRNETNEKIKAHNPEMRDNIDFSQMNRDILEDKVNVHKKPKIESDAHRLERLQGEGLANLDTNHKDNIPLKRQLGKGRYDGLMEPTGGTSTGLLSVRSDSTLSRASKTSKKSTESKPSKKNQQRRF</sequence>
<dbReference type="AlphaFoldDB" id="A0A1M6J205"/>
<dbReference type="EMBL" id="FQYP01000008">
    <property type="protein sequence ID" value="SHJ40682.1"/>
    <property type="molecule type" value="Genomic_DNA"/>
</dbReference>
<name>A0A1M6J205_9FLAO</name>
<dbReference type="RefSeq" id="WP_073319307.1">
    <property type="nucleotide sequence ID" value="NZ_FQYP01000008.1"/>
</dbReference>
<feature type="compositionally biased region" description="Polar residues" evidence="1">
    <location>
        <begin position="239"/>
        <end position="251"/>
    </location>
</feature>
<proteinExistence type="predicted"/>
<gene>
    <name evidence="2" type="ORF">SAMN04488508_108197</name>
</gene>